<dbReference type="InterPro" id="IPR017441">
    <property type="entry name" value="Protein_kinase_ATP_BS"/>
</dbReference>
<dbReference type="EMBL" id="AZBU02000003">
    <property type="protein sequence ID" value="TKR88745.1"/>
    <property type="molecule type" value="Genomic_DNA"/>
</dbReference>
<comment type="caution">
    <text evidence="4">The sequence shown here is derived from an EMBL/GenBank/DDBJ whole genome shotgun (WGS) entry which is preliminary data.</text>
</comment>
<feature type="region of interest" description="Disordered" evidence="2">
    <location>
        <begin position="549"/>
        <end position="590"/>
    </location>
</feature>
<evidence type="ECO:0000313" key="5">
    <source>
        <dbReference type="Proteomes" id="UP000298663"/>
    </source>
</evidence>
<dbReference type="GO" id="GO:0004672">
    <property type="term" value="F:protein kinase activity"/>
    <property type="evidence" value="ECO:0007669"/>
    <property type="project" value="InterPro"/>
</dbReference>
<feature type="compositionally biased region" description="Basic and acidic residues" evidence="2">
    <location>
        <begin position="555"/>
        <end position="575"/>
    </location>
</feature>
<accession>A0A4V6A4Y5</accession>
<evidence type="ECO:0000256" key="2">
    <source>
        <dbReference type="SAM" id="MobiDB-lite"/>
    </source>
</evidence>
<feature type="compositionally biased region" description="Low complexity" evidence="2">
    <location>
        <begin position="43"/>
        <end position="55"/>
    </location>
</feature>
<dbReference type="PROSITE" id="PS50011">
    <property type="entry name" value="PROTEIN_KINASE_DOM"/>
    <property type="match status" value="1"/>
</dbReference>
<reference evidence="4 5" key="2">
    <citation type="journal article" date="2019" name="G3 (Bethesda)">
        <title>Hybrid Assembly of the Genome of the Entomopathogenic Nematode Steinernema carpocapsae Identifies the X-Chromosome.</title>
        <authorList>
            <person name="Serra L."/>
            <person name="Macchietto M."/>
            <person name="Macias-Munoz A."/>
            <person name="McGill C.J."/>
            <person name="Rodriguez I.M."/>
            <person name="Rodriguez B."/>
            <person name="Murad R."/>
            <person name="Mortazavi A."/>
        </authorList>
    </citation>
    <scope>NUCLEOTIDE SEQUENCE [LARGE SCALE GENOMIC DNA]</scope>
    <source>
        <strain evidence="4 5">ALL</strain>
    </source>
</reference>
<dbReference type="STRING" id="34508.A0A4V6A4Y5"/>
<evidence type="ECO:0000313" key="4">
    <source>
        <dbReference type="EMBL" id="TKR88745.1"/>
    </source>
</evidence>
<feature type="compositionally biased region" description="Basic and acidic residues" evidence="2">
    <location>
        <begin position="463"/>
        <end position="523"/>
    </location>
</feature>
<dbReference type="PANTHER" id="PTHR11909">
    <property type="entry name" value="CASEIN KINASE-RELATED"/>
    <property type="match status" value="1"/>
</dbReference>
<reference evidence="4 5" key="1">
    <citation type="journal article" date="2015" name="Genome Biol.">
        <title>Comparative genomics of Steinernema reveals deeply conserved gene regulatory networks.</title>
        <authorList>
            <person name="Dillman A.R."/>
            <person name="Macchietto M."/>
            <person name="Porter C.F."/>
            <person name="Rogers A."/>
            <person name="Williams B."/>
            <person name="Antoshechkin I."/>
            <person name="Lee M.M."/>
            <person name="Goodwin Z."/>
            <person name="Lu X."/>
            <person name="Lewis E.E."/>
            <person name="Goodrich-Blair H."/>
            <person name="Stock S.P."/>
            <person name="Adams B.J."/>
            <person name="Sternberg P.W."/>
            <person name="Mortazavi A."/>
        </authorList>
    </citation>
    <scope>NUCLEOTIDE SEQUENCE [LARGE SCALE GENOMIC DNA]</scope>
    <source>
        <strain evidence="4 5">ALL</strain>
    </source>
</reference>
<dbReference type="InterPro" id="IPR011009">
    <property type="entry name" value="Kinase-like_dom_sf"/>
</dbReference>
<gene>
    <name evidence="4" type="ORF">L596_012943</name>
</gene>
<evidence type="ECO:0000256" key="1">
    <source>
        <dbReference type="PROSITE-ProRule" id="PRU10141"/>
    </source>
</evidence>
<dbReference type="InterPro" id="IPR000719">
    <property type="entry name" value="Prot_kinase_dom"/>
</dbReference>
<protein>
    <recommendedName>
        <fullName evidence="3">Protein kinase domain-containing protein</fullName>
    </recommendedName>
</protein>
<name>A0A4V6A4Y5_STECR</name>
<organism evidence="4 5">
    <name type="scientific">Steinernema carpocapsae</name>
    <name type="common">Entomopathogenic nematode</name>
    <dbReference type="NCBI Taxonomy" id="34508"/>
    <lineage>
        <taxon>Eukaryota</taxon>
        <taxon>Metazoa</taxon>
        <taxon>Ecdysozoa</taxon>
        <taxon>Nematoda</taxon>
        <taxon>Chromadorea</taxon>
        <taxon>Rhabditida</taxon>
        <taxon>Tylenchina</taxon>
        <taxon>Panagrolaimomorpha</taxon>
        <taxon>Strongyloidoidea</taxon>
        <taxon>Steinernematidae</taxon>
        <taxon>Steinernema</taxon>
    </lineage>
</organism>
<dbReference type="Proteomes" id="UP000298663">
    <property type="component" value="Unassembled WGS sequence"/>
</dbReference>
<keyword evidence="1" id="KW-0547">Nucleotide-binding</keyword>
<evidence type="ECO:0000259" key="3">
    <source>
        <dbReference type="PROSITE" id="PS50011"/>
    </source>
</evidence>
<dbReference type="Pfam" id="PF00069">
    <property type="entry name" value="Pkinase"/>
    <property type="match status" value="1"/>
</dbReference>
<dbReference type="AlphaFoldDB" id="A0A4V6A4Y5"/>
<dbReference type="SUPFAM" id="SSF56112">
    <property type="entry name" value="Protein kinase-like (PK-like)"/>
    <property type="match status" value="1"/>
</dbReference>
<keyword evidence="5" id="KW-1185">Reference proteome</keyword>
<dbReference type="SMART" id="SM00220">
    <property type="entry name" value="S_TKc"/>
    <property type="match status" value="1"/>
</dbReference>
<dbReference type="OrthoDB" id="5869605at2759"/>
<dbReference type="GO" id="GO:0005524">
    <property type="term" value="F:ATP binding"/>
    <property type="evidence" value="ECO:0007669"/>
    <property type="project" value="UniProtKB-UniRule"/>
</dbReference>
<sequence>MPPTPSPEVDSDPKTTKKQKKSRKLNPSSKRGSGGSSRRRNNSKNNKNNEIGSNRVRVTRGHTSSVKRSESRRVRIKERIRERQNSEDASEKTRPKRRMSSDEKKKIPGSKGRDAEEPNQRKSHGNGTLRGHERRKARKLREVPKPPQSPARPLSRAKLPYGTTLQTKDKMCFTVKKILGSGGFGDVYLVQDTSSGVEYAMKTEQRIKGKIPRLNHERHAYVAVEKQRKIDKKTVHHILQFFDAGLLPDLKFLIISLVGPSLDVLSEDYDLSWKTCCRLSLSTVEAIEQIHNLGLVHRDIKSANFSIGIKSDSSQVYVIDLGMCGKFPKEPSDVPEKSRYKFIGSLRYAPRAAHLRKAQTRKDDLESWLFMVFELFNAEALPWRTECDKAASLAMKEDAFKSPEILTVGAPDRFNQILKIVAETGMFDPPNYAGIRDEILLVAKDEKWSVEDRFEWEMEPEKEDPKEEARDLSKEIQDSKEGEKQSKEKTIDNEKLEKNVSKEKLLENKVSKEKVSKEKIDERLSKEDDHMEFTCEDGDLFPTSTIQVRAAAQRRPRDSRDKNEDHLLPLDRTVEEAPVVATTPRPWKGS</sequence>
<feature type="region of interest" description="Disordered" evidence="2">
    <location>
        <begin position="1"/>
        <end position="156"/>
    </location>
</feature>
<dbReference type="Gene3D" id="1.10.510.10">
    <property type="entry name" value="Transferase(Phosphotransferase) domain 1"/>
    <property type="match status" value="1"/>
</dbReference>
<dbReference type="InterPro" id="IPR050235">
    <property type="entry name" value="CK1_Ser-Thr_kinase"/>
</dbReference>
<feature type="binding site" evidence="1">
    <location>
        <position position="202"/>
    </location>
    <ligand>
        <name>ATP</name>
        <dbReference type="ChEBI" id="CHEBI:30616"/>
    </ligand>
</feature>
<keyword evidence="1" id="KW-0067">ATP-binding</keyword>
<feature type="compositionally biased region" description="Basic and acidic residues" evidence="2">
    <location>
        <begin position="67"/>
        <end position="120"/>
    </location>
</feature>
<dbReference type="PROSITE" id="PS00107">
    <property type="entry name" value="PROTEIN_KINASE_ATP"/>
    <property type="match status" value="1"/>
</dbReference>
<feature type="region of interest" description="Disordered" evidence="2">
    <location>
        <begin position="455"/>
        <end position="523"/>
    </location>
</feature>
<feature type="domain" description="Protein kinase" evidence="3">
    <location>
        <begin position="173"/>
        <end position="496"/>
    </location>
</feature>
<proteinExistence type="predicted"/>